<feature type="compositionally biased region" description="Low complexity" evidence="2">
    <location>
        <begin position="639"/>
        <end position="650"/>
    </location>
</feature>
<feature type="compositionally biased region" description="Polar residues" evidence="2">
    <location>
        <begin position="769"/>
        <end position="794"/>
    </location>
</feature>
<feature type="region of interest" description="Disordered" evidence="2">
    <location>
        <begin position="227"/>
        <end position="287"/>
    </location>
</feature>
<proteinExistence type="predicted"/>
<evidence type="ECO:0000256" key="1">
    <source>
        <dbReference type="SAM" id="Coils"/>
    </source>
</evidence>
<dbReference type="AlphaFoldDB" id="A0A9P7KE56"/>
<keyword evidence="1" id="KW-0175">Coiled coil</keyword>
<feature type="compositionally biased region" description="Basic and acidic residues" evidence="2">
    <location>
        <begin position="512"/>
        <end position="527"/>
    </location>
</feature>
<dbReference type="EMBL" id="JABCKV010000067">
    <property type="protein sequence ID" value="KAG5644506.1"/>
    <property type="molecule type" value="Genomic_DNA"/>
</dbReference>
<protein>
    <submittedName>
        <fullName evidence="3">Uncharacterized protein</fullName>
    </submittedName>
</protein>
<evidence type="ECO:0000313" key="3">
    <source>
        <dbReference type="EMBL" id="KAG5644506.1"/>
    </source>
</evidence>
<sequence>MPQGAPAAMPEPQHHAPNIPIPQLQHRRAIPQAVGDLSEATHEELLNLLMEQKKESHQLKRALRLASGRIDADAQRVLAMERAHSEATESINLLNERRFAAQQEALKAGSELRLYQFQFERAQREIAKAEEMLKVAEEERNTAERAEALAKKQAREFQLERAINAAREEARREGFAMGLRQVQDDGQRGTRNRRKKGARLESIDREYAQYIQYQETIKHPVEGDAFDEASQASSPARRQPHDLHTETPPAITIEAPDDPEGDDVPPAPPEPTSVAPPTLDPPRSHTPSVQVFALDIPAASELERQNSMNEYPGRHPQPWLTAEQHLQMTSQQSPSRNTFQSGLTNGGTVTFAPQPAKTGKKESWFRTLSRRLTGKRQPDVHSAAPAPNLSEQPTSWYNGAAPKPAPPVLAHDYAPGQPQPVDDSVSVSKRMSQLGIVPPPRSMASKGSESSFNRGGARGRRNARGPDRSLHVINEDPASRVHTPVIGEAPRASPNMGQPPMLHPSPSAPVEAEPRYSHQTAVDDWRRSSSSFQPRGPTRPGGPRRPANLTVPAPLSTPRSRTMSNNTQSSSFVRAKDSIPALDNPPSSSGLSPIGIRVEPPSRSPTEPVSSALPQEMFLSPRHAQEPSLSSAPSVSGLRPQPVVQQQQRPASTASRGPAPLPTSVNVPKSPALLSQPLPPDHPPSQQWQGERPQRNSVSQATPRPTDRPPTQSASGAPGRRSVNLNTPRQGSQNLPSTAVPGGAAGGSHRRTVSDTYLTPGTNYAGLPPQTSEQALHRVPSNQSMQSVQSTNSQYAKYDASTYLDPAYYPPIGINPKVDKGKGVDRGPVNSVQRSPSVSSSLSYADA</sequence>
<feature type="region of interest" description="Disordered" evidence="2">
    <location>
        <begin position="806"/>
        <end position="847"/>
    </location>
</feature>
<name>A0A9P7KE56_9AGAR</name>
<feature type="region of interest" description="Disordered" evidence="2">
    <location>
        <begin position="174"/>
        <end position="200"/>
    </location>
</feature>
<reference evidence="3" key="1">
    <citation type="submission" date="2020-07" db="EMBL/GenBank/DDBJ databases">
        <authorList>
            <person name="Nieuwenhuis M."/>
            <person name="Van De Peppel L.J.J."/>
        </authorList>
    </citation>
    <scope>NUCLEOTIDE SEQUENCE</scope>
    <source>
        <strain evidence="3">AP01</strain>
        <tissue evidence="3">Mycelium</tissue>
    </source>
</reference>
<dbReference type="OrthoDB" id="3069722at2759"/>
<accession>A0A9P7KE56</accession>
<feature type="coiled-coil region" evidence="1">
    <location>
        <begin position="112"/>
        <end position="169"/>
    </location>
</feature>
<dbReference type="Proteomes" id="UP000775547">
    <property type="component" value="Unassembled WGS sequence"/>
</dbReference>
<reference evidence="3" key="2">
    <citation type="submission" date="2021-10" db="EMBL/GenBank/DDBJ databases">
        <title>Phylogenomics reveals ancestral predisposition of the termite-cultivated fungus Termitomyces towards a domesticated lifestyle.</title>
        <authorList>
            <person name="Auxier B."/>
            <person name="Grum-Grzhimaylo A."/>
            <person name="Cardenas M.E."/>
            <person name="Lodge J.D."/>
            <person name="Laessoe T."/>
            <person name="Pedersen O."/>
            <person name="Smith M.E."/>
            <person name="Kuyper T.W."/>
            <person name="Franco-Molano E.A."/>
            <person name="Baroni T.J."/>
            <person name="Aanen D.K."/>
        </authorList>
    </citation>
    <scope>NUCLEOTIDE SEQUENCE</scope>
    <source>
        <strain evidence="3">AP01</strain>
        <tissue evidence="3">Mycelium</tissue>
    </source>
</reference>
<comment type="caution">
    <text evidence="3">The sequence shown here is derived from an EMBL/GenBank/DDBJ whole genome shotgun (WGS) entry which is preliminary data.</text>
</comment>
<organism evidence="3 4">
    <name type="scientific">Asterophora parasitica</name>
    <dbReference type="NCBI Taxonomy" id="117018"/>
    <lineage>
        <taxon>Eukaryota</taxon>
        <taxon>Fungi</taxon>
        <taxon>Dikarya</taxon>
        <taxon>Basidiomycota</taxon>
        <taxon>Agaricomycotina</taxon>
        <taxon>Agaricomycetes</taxon>
        <taxon>Agaricomycetidae</taxon>
        <taxon>Agaricales</taxon>
        <taxon>Tricholomatineae</taxon>
        <taxon>Lyophyllaceae</taxon>
        <taxon>Asterophora</taxon>
    </lineage>
</organism>
<evidence type="ECO:0000313" key="4">
    <source>
        <dbReference type="Proteomes" id="UP000775547"/>
    </source>
</evidence>
<feature type="compositionally biased region" description="Low complexity" evidence="2">
    <location>
        <begin position="585"/>
        <end position="596"/>
    </location>
</feature>
<evidence type="ECO:0000256" key="2">
    <source>
        <dbReference type="SAM" id="MobiDB-lite"/>
    </source>
</evidence>
<feature type="compositionally biased region" description="Polar residues" evidence="2">
    <location>
        <begin position="604"/>
        <end position="613"/>
    </location>
</feature>
<feature type="compositionally biased region" description="Basic and acidic residues" evidence="2">
    <location>
        <begin position="464"/>
        <end position="479"/>
    </location>
</feature>
<feature type="compositionally biased region" description="Polar residues" evidence="2">
    <location>
        <begin position="557"/>
        <end position="572"/>
    </location>
</feature>
<feature type="region of interest" description="Disordered" evidence="2">
    <location>
        <begin position="326"/>
        <end position="794"/>
    </location>
</feature>
<feature type="compositionally biased region" description="Polar residues" evidence="2">
    <location>
        <begin position="684"/>
        <end position="715"/>
    </location>
</feature>
<gene>
    <name evidence="3" type="ORF">DXG03_008248</name>
</gene>
<feature type="compositionally biased region" description="Polar residues" evidence="2">
    <location>
        <begin position="723"/>
        <end position="737"/>
    </location>
</feature>
<feature type="compositionally biased region" description="Low complexity" evidence="2">
    <location>
        <begin position="829"/>
        <end position="847"/>
    </location>
</feature>
<keyword evidence="4" id="KW-1185">Reference proteome</keyword>
<feature type="compositionally biased region" description="Polar residues" evidence="2">
    <location>
        <begin position="326"/>
        <end position="348"/>
    </location>
</feature>